<dbReference type="EMBL" id="CCBN010000025">
    <property type="protein sequence ID" value="CDO57805.1"/>
    <property type="molecule type" value="Genomic_DNA"/>
</dbReference>
<comment type="similarity">
    <text evidence="2">Belongs to the multi antimicrobial extrusion (MATE) (TC 2.A.66.1) family.</text>
</comment>
<feature type="transmembrane region" description="Helical" evidence="6">
    <location>
        <begin position="504"/>
        <end position="525"/>
    </location>
</feature>
<protein>
    <submittedName>
        <fullName evidence="7">Similar to Saccharomyces cerevisiae YHR032W ERC1 Member of the multi-drug and toxin extrusion (MATE) family of the multidrug/oligosaccharidyl-lipid/polysaccharide (MOP) exporter superfamily</fullName>
    </submittedName>
</protein>
<feature type="transmembrane region" description="Helical" evidence="6">
    <location>
        <begin position="478"/>
        <end position="498"/>
    </location>
</feature>
<evidence type="ECO:0000256" key="4">
    <source>
        <dbReference type="ARBA" id="ARBA00022989"/>
    </source>
</evidence>
<dbReference type="STRING" id="1173061.A0A0J9XL29"/>
<dbReference type="GO" id="GO:0015297">
    <property type="term" value="F:antiporter activity"/>
    <property type="evidence" value="ECO:0007669"/>
    <property type="project" value="InterPro"/>
</dbReference>
<feature type="transmembrane region" description="Helical" evidence="6">
    <location>
        <begin position="137"/>
        <end position="155"/>
    </location>
</feature>
<evidence type="ECO:0000256" key="5">
    <source>
        <dbReference type="ARBA" id="ARBA00023136"/>
    </source>
</evidence>
<evidence type="ECO:0000313" key="7">
    <source>
        <dbReference type="EMBL" id="CDO57805.1"/>
    </source>
</evidence>
<dbReference type="NCBIfam" id="TIGR00797">
    <property type="entry name" value="matE"/>
    <property type="match status" value="1"/>
</dbReference>
<dbReference type="InterPro" id="IPR002528">
    <property type="entry name" value="MATE_fam"/>
</dbReference>
<feature type="transmembrane region" description="Helical" evidence="6">
    <location>
        <begin position="175"/>
        <end position="200"/>
    </location>
</feature>
<dbReference type="GO" id="GO:1990961">
    <property type="term" value="P:xenobiotic detoxification by transmembrane export across the plasma membrane"/>
    <property type="evidence" value="ECO:0007669"/>
    <property type="project" value="InterPro"/>
</dbReference>
<evidence type="ECO:0000256" key="6">
    <source>
        <dbReference type="SAM" id="Phobius"/>
    </source>
</evidence>
<feature type="transmembrane region" description="Helical" evidence="6">
    <location>
        <begin position="277"/>
        <end position="304"/>
    </location>
</feature>
<evidence type="ECO:0000256" key="2">
    <source>
        <dbReference type="ARBA" id="ARBA00010199"/>
    </source>
</evidence>
<dbReference type="PANTHER" id="PTHR11206">
    <property type="entry name" value="MULTIDRUG RESISTANCE PROTEIN"/>
    <property type="match status" value="1"/>
</dbReference>
<dbReference type="Pfam" id="PF01554">
    <property type="entry name" value="MatE"/>
    <property type="match status" value="2"/>
</dbReference>
<dbReference type="CDD" id="cd13132">
    <property type="entry name" value="MATE_eukaryotic"/>
    <property type="match status" value="1"/>
</dbReference>
<gene>
    <name evidence="7" type="ORF">BN980_GECA25s00857g</name>
</gene>
<proteinExistence type="inferred from homology"/>
<dbReference type="GO" id="GO:0016020">
    <property type="term" value="C:membrane"/>
    <property type="evidence" value="ECO:0007669"/>
    <property type="project" value="UniProtKB-SubCell"/>
</dbReference>
<evidence type="ECO:0000256" key="3">
    <source>
        <dbReference type="ARBA" id="ARBA00022692"/>
    </source>
</evidence>
<keyword evidence="3 6" id="KW-0812">Transmembrane</keyword>
<feature type="transmembrane region" description="Helical" evidence="6">
    <location>
        <begin position="252"/>
        <end position="271"/>
    </location>
</feature>
<name>A0A0J9XL29_GEOCN</name>
<sequence length="542" mass="59335">MSDHFEFSKSPQREVFIGRSADVFANNHQRRRSSVLTREERKDLIKEEEELLIDNNILTYNSFADSSALDDGSDLEEQIIKTNWEQAVAQNLIHTTYWRELSVLLRNTLPSCLTFLLQYSLTVVSVFAVGHLGKNELSAVSLAGMIANICGYGIFQGIATCLDTLGAQAYGRGDYVMVGVYTQRCGLLMGLVLVPVLLLWCKAEIFLEVFVPQKECVILAARYLKVLAIGCPGYVIFELAKHYLQAQGIFKASTYVLLFCAPMNVVLNYVFVWSSTFGFGFIGAPVAVVITDYTMALIALMYIAYIDGYQCWKGWSKAALSNWNYMCQLALSGVITVEAEWLAFEVLTFAAAHLGTTELATQTVLATLCVLTYQVPLSMGIAASTRVGNLIGAKLPDSAAMACKTGIYVSLVFGTLNGIILFASRNSIGSLFTSDPDVIKMVAQVLPYGAMYQINDSIAAVSSGLLRGQGRQKISGIINLVAYYVFALPMGLSLAFNANWGLSGLWTGVCLALLIVSGFQTWYVVSADWDAILDKAEKETTA</sequence>
<keyword evidence="4 6" id="KW-1133">Transmembrane helix</keyword>
<feature type="transmembrane region" description="Helical" evidence="6">
    <location>
        <begin position="405"/>
        <end position="425"/>
    </location>
</feature>
<comment type="subcellular location">
    <subcellularLocation>
        <location evidence="1">Membrane</location>
        <topology evidence="1">Multi-pass membrane protein</topology>
    </subcellularLocation>
</comment>
<accession>A0A0J9XL29</accession>
<comment type="caution">
    <text evidence="7">The sequence shown here is derived from an EMBL/GenBank/DDBJ whole genome shotgun (WGS) entry which is preliminary data.</text>
</comment>
<evidence type="ECO:0000256" key="1">
    <source>
        <dbReference type="ARBA" id="ARBA00004141"/>
    </source>
</evidence>
<dbReference type="OrthoDB" id="2126698at2759"/>
<dbReference type="AlphaFoldDB" id="A0A0J9XL29"/>
<dbReference type="GO" id="GO:0042910">
    <property type="term" value="F:xenobiotic transmembrane transporter activity"/>
    <property type="evidence" value="ECO:0007669"/>
    <property type="project" value="InterPro"/>
</dbReference>
<organism evidence="7 8">
    <name type="scientific">Geotrichum candidum</name>
    <name type="common">Oospora lactis</name>
    <name type="synonym">Dipodascus geotrichum</name>
    <dbReference type="NCBI Taxonomy" id="1173061"/>
    <lineage>
        <taxon>Eukaryota</taxon>
        <taxon>Fungi</taxon>
        <taxon>Dikarya</taxon>
        <taxon>Ascomycota</taxon>
        <taxon>Saccharomycotina</taxon>
        <taxon>Dipodascomycetes</taxon>
        <taxon>Dipodascales</taxon>
        <taxon>Dipodascaceae</taxon>
        <taxon>Geotrichum</taxon>
    </lineage>
</organism>
<feature type="transmembrane region" description="Helical" evidence="6">
    <location>
        <begin position="109"/>
        <end position="131"/>
    </location>
</feature>
<reference evidence="7" key="1">
    <citation type="submission" date="2014-03" db="EMBL/GenBank/DDBJ databases">
        <authorList>
            <person name="Casaregola S."/>
        </authorList>
    </citation>
    <scope>NUCLEOTIDE SEQUENCE [LARGE SCALE GENOMIC DNA]</scope>
    <source>
        <strain evidence="7">CLIB 918</strain>
    </source>
</reference>
<keyword evidence="8" id="KW-1185">Reference proteome</keyword>
<dbReference type="Proteomes" id="UP000242525">
    <property type="component" value="Unassembled WGS sequence"/>
</dbReference>
<evidence type="ECO:0000313" key="8">
    <source>
        <dbReference type="Proteomes" id="UP000242525"/>
    </source>
</evidence>
<dbReference type="InterPro" id="IPR045069">
    <property type="entry name" value="MATE_euk"/>
</dbReference>
<keyword evidence="5 6" id="KW-0472">Membrane</keyword>